<sequence>MQEFQVLSTFPTVLSGRCPMRCTKAWMRLAREKSGGRFDCSNNQLKDLPSSLGQCAALSELKGNKLIMLPKEMIASCTMLTEINASKNMLSAMPDNIGSLSRLIRLDLHQNRISSIPSSINGCLSLLEFYMGNNDLSSLPAEIGALTKLGTFDLHSNKLKEYPVEACTLQLSVLDLSNNSLSGLPPEIGLMTTLRKLLLNGNPLRTLRSSLVNGPTAALLKFLRSRLPTDEGSAATATAKEDVITMAARMSFSSKEISLEGLGLNVVPSEAWKSSDIIKVNLSKNAIEELPVEFSSCISLEALILSKNKIKEWPGGILKSLPKFSCLKLDNNPLRQIASNAFQTTPKLQILDLSGNAGCLPEHPEFSSMPELQELYLRRMQISVFPAEIMSLKQLRTLDLSQNSLQHIPQGIKDMTRLTELDLSDNNISALPPELGLLEPSLQVLKLDGNPLRSIRRTILDRGTKAILKYLKERVAED</sequence>
<reference evidence="4" key="1">
    <citation type="submission" date="2025-08" db="UniProtKB">
        <authorList>
            <consortium name="RefSeq"/>
        </authorList>
    </citation>
    <scope>IDENTIFICATION</scope>
    <source>
        <tissue evidence="4">Leaves</tissue>
    </source>
</reference>
<gene>
    <name evidence="4" type="primary">LOC113688139</name>
</gene>
<dbReference type="InterPro" id="IPR003591">
    <property type="entry name" value="Leu-rich_rpt_typical-subtyp"/>
</dbReference>
<dbReference type="GeneID" id="113688139"/>
<dbReference type="PANTHER" id="PTHR48051">
    <property type="match status" value="1"/>
</dbReference>
<proteinExistence type="predicted"/>
<dbReference type="InterPro" id="IPR001611">
    <property type="entry name" value="Leu-rich_rpt"/>
</dbReference>
<dbReference type="RefSeq" id="XP_071905299.1">
    <property type="nucleotide sequence ID" value="XM_072049198.1"/>
</dbReference>
<dbReference type="InterPro" id="IPR050216">
    <property type="entry name" value="LRR_domain-containing"/>
</dbReference>
<evidence type="ECO:0000256" key="2">
    <source>
        <dbReference type="ARBA" id="ARBA00022737"/>
    </source>
</evidence>
<dbReference type="PROSITE" id="PS51450">
    <property type="entry name" value="LRR"/>
    <property type="match status" value="4"/>
</dbReference>
<accession>A0ABM4UDE0</accession>
<dbReference type="SUPFAM" id="SSF52058">
    <property type="entry name" value="L domain-like"/>
    <property type="match status" value="2"/>
</dbReference>
<dbReference type="PANTHER" id="PTHR48051:SF25">
    <property type="entry name" value="LEUCINE RICH REPEAT PROTEIN"/>
    <property type="match status" value="1"/>
</dbReference>
<keyword evidence="3" id="KW-1185">Reference proteome</keyword>
<dbReference type="InterPro" id="IPR032675">
    <property type="entry name" value="LRR_dom_sf"/>
</dbReference>
<keyword evidence="1" id="KW-0433">Leucine-rich repeat</keyword>
<evidence type="ECO:0000256" key="1">
    <source>
        <dbReference type="ARBA" id="ARBA00022614"/>
    </source>
</evidence>
<dbReference type="SMART" id="SM00369">
    <property type="entry name" value="LRR_TYP"/>
    <property type="match status" value="10"/>
</dbReference>
<dbReference type="Proteomes" id="UP001652660">
    <property type="component" value="Chromosome 5e"/>
</dbReference>
<evidence type="ECO:0000313" key="3">
    <source>
        <dbReference type="Proteomes" id="UP001652660"/>
    </source>
</evidence>
<name>A0ABM4UDE0_COFAR</name>
<dbReference type="Gene3D" id="3.80.10.10">
    <property type="entry name" value="Ribonuclease Inhibitor"/>
    <property type="match status" value="4"/>
</dbReference>
<dbReference type="Pfam" id="PF00560">
    <property type="entry name" value="LRR_1"/>
    <property type="match status" value="2"/>
</dbReference>
<protein>
    <submittedName>
        <fullName evidence="4">Plant intracellular Ras-group-related LRR protein 6-like isoform X5</fullName>
    </submittedName>
</protein>
<dbReference type="PRINTS" id="PR00019">
    <property type="entry name" value="LEURICHRPT"/>
</dbReference>
<keyword evidence="2" id="KW-0677">Repeat</keyword>
<evidence type="ECO:0000313" key="4">
    <source>
        <dbReference type="RefSeq" id="XP_071905299.1"/>
    </source>
</evidence>
<organism evidence="3 4">
    <name type="scientific">Coffea arabica</name>
    <name type="common">Arabian coffee</name>
    <dbReference type="NCBI Taxonomy" id="13443"/>
    <lineage>
        <taxon>Eukaryota</taxon>
        <taxon>Viridiplantae</taxon>
        <taxon>Streptophyta</taxon>
        <taxon>Embryophyta</taxon>
        <taxon>Tracheophyta</taxon>
        <taxon>Spermatophyta</taxon>
        <taxon>Magnoliopsida</taxon>
        <taxon>eudicotyledons</taxon>
        <taxon>Gunneridae</taxon>
        <taxon>Pentapetalae</taxon>
        <taxon>asterids</taxon>
        <taxon>lamiids</taxon>
        <taxon>Gentianales</taxon>
        <taxon>Rubiaceae</taxon>
        <taxon>Ixoroideae</taxon>
        <taxon>Gardenieae complex</taxon>
        <taxon>Bertiereae - Coffeeae clade</taxon>
        <taxon>Coffeeae</taxon>
        <taxon>Coffea</taxon>
    </lineage>
</organism>
<dbReference type="Pfam" id="PF13855">
    <property type="entry name" value="LRR_8"/>
    <property type="match status" value="2"/>
</dbReference>